<organism evidence="2 3">
    <name type="scientific">Sphingobium phenoxybenzoativorans</name>
    <dbReference type="NCBI Taxonomy" id="1592790"/>
    <lineage>
        <taxon>Bacteria</taxon>
        <taxon>Pseudomonadati</taxon>
        <taxon>Pseudomonadota</taxon>
        <taxon>Alphaproteobacteria</taxon>
        <taxon>Sphingomonadales</taxon>
        <taxon>Sphingomonadaceae</taxon>
        <taxon>Sphingobium</taxon>
    </lineage>
</organism>
<evidence type="ECO:0000256" key="1">
    <source>
        <dbReference type="SAM" id="Phobius"/>
    </source>
</evidence>
<dbReference type="EMBL" id="CP073910">
    <property type="protein sequence ID" value="QUT07519.1"/>
    <property type="molecule type" value="Genomic_DNA"/>
</dbReference>
<feature type="transmembrane region" description="Helical" evidence="1">
    <location>
        <begin position="105"/>
        <end position="129"/>
    </location>
</feature>
<sequence length="139" mass="15218">MKVAGSFIVIGIIFLAWNLMGCAAYLMQVTMDLSELAKTDPYMARTFAQMPQWAWSAYAVAVWGATIATILLLMKRRLAVPLYAISLAAVVIQFGYSFLGTDLLAVKGVMAAAFPLFIFIMGVVQLLYARSLANKGIIR</sequence>
<dbReference type="KEGG" id="spph:KFK14_09040"/>
<keyword evidence="1" id="KW-1133">Transmembrane helix</keyword>
<dbReference type="RefSeq" id="WP_212610648.1">
    <property type="nucleotide sequence ID" value="NZ_CP073910.1"/>
</dbReference>
<dbReference type="AlphaFoldDB" id="A0A975KAT3"/>
<evidence type="ECO:0000313" key="2">
    <source>
        <dbReference type="EMBL" id="QUT07519.1"/>
    </source>
</evidence>
<protein>
    <submittedName>
        <fullName evidence="2">Sugar transporter</fullName>
    </submittedName>
</protein>
<keyword evidence="1" id="KW-0472">Membrane</keyword>
<keyword evidence="3" id="KW-1185">Reference proteome</keyword>
<keyword evidence="2" id="KW-0762">Sugar transport</keyword>
<gene>
    <name evidence="2" type="ORF">KFK14_09040</name>
</gene>
<name>A0A975KAT3_9SPHN</name>
<feature type="transmembrane region" description="Helical" evidence="1">
    <location>
        <begin position="80"/>
        <end position="99"/>
    </location>
</feature>
<dbReference type="Proteomes" id="UP000681425">
    <property type="component" value="Chromosome"/>
</dbReference>
<feature type="transmembrane region" description="Helical" evidence="1">
    <location>
        <begin position="7"/>
        <end position="27"/>
    </location>
</feature>
<keyword evidence="1" id="KW-0812">Transmembrane</keyword>
<proteinExistence type="predicted"/>
<accession>A0A975KAT3</accession>
<reference evidence="2" key="1">
    <citation type="submission" date="2021-04" db="EMBL/GenBank/DDBJ databases">
        <title>Isolation of p-tert-butylphenol degrading bacteria Sphingobium phenoxybenzoativorans Tas13 from active sludge.</title>
        <authorList>
            <person name="Li Y."/>
        </authorList>
    </citation>
    <scope>NUCLEOTIDE SEQUENCE</scope>
    <source>
        <strain evidence="2">Tas13</strain>
    </source>
</reference>
<feature type="transmembrane region" description="Helical" evidence="1">
    <location>
        <begin position="53"/>
        <end position="73"/>
    </location>
</feature>
<keyword evidence="2" id="KW-0813">Transport</keyword>
<evidence type="ECO:0000313" key="3">
    <source>
        <dbReference type="Proteomes" id="UP000681425"/>
    </source>
</evidence>